<comment type="caution">
    <text evidence="1">The sequence shown here is derived from an EMBL/GenBank/DDBJ whole genome shotgun (WGS) entry which is preliminary data.</text>
</comment>
<proteinExistence type="predicted"/>
<sequence>MQPLGAAHPHLLIRLYPRLTRLQPLTGTRARPGKRYHRDELQPSCRLFVKGLSPGDVWLQGPGCCQSLGKSRPFLGRIWIGPLQCEAKVMAAPSMSAPVISLFSCHRVRGRPDPALAAATRHSDCLSACRSASLRH</sequence>
<protein>
    <submittedName>
        <fullName evidence="1">Uncharacterized protein</fullName>
    </submittedName>
</protein>
<reference evidence="1" key="1">
    <citation type="submission" date="2020-03" db="EMBL/GenBank/DDBJ databases">
        <authorList>
            <person name="Weist P."/>
        </authorList>
    </citation>
    <scope>NUCLEOTIDE SEQUENCE</scope>
</reference>
<organism evidence="1 2">
    <name type="scientific">Pleuronectes platessa</name>
    <name type="common">European plaice</name>
    <dbReference type="NCBI Taxonomy" id="8262"/>
    <lineage>
        <taxon>Eukaryota</taxon>
        <taxon>Metazoa</taxon>
        <taxon>Chordata</taxon>
        <taxon>Craniata</taxon>
        <taxon>Vertebrata</taxon>
        <taxon>Euteleostomi</taxon>
        <taxon>Actinopterygii</taxon>
        <taxon>Neopterygii</taxon>
        <taxon>Teleostei</taxon>
        <taxon>Neoteleostei</taxon>
        <taxon>Acanthomorphata</taxon>
        <taxon>Carangaria</taxon>
        <taxon>Pleuronectiformes</taxon>
        <taxon>Pleuronectoidei</taxon>
        <taxon>Pleuronectidae</taxon>
        <taxon>Pleuronectes</taxon>
    </lineage>
</organism>
<dbReference type="AlphaFoldDB" id="A0A9N7V3D8"/>
<dbReference type="EMBL" id="CADEAL010002779">
    <property type="protein sequence ID" value="CAB1442103.1"/>
    <property type="molecule type" value="Genomic_DNA"/>
</dbReference>
<dbReference type="Proteomes" id="UP001153269">
    <property type="component" value="Unassembled WGS sequence"/>
</dbReference>
<accession>A0A9N7V3D8</accession>
<evidence type="ECO:0000313" key="2">
    <source>
        <dbReference type="Proteomes" id="UP001153269"/>
    </source>
</evidence>
<keyword evidence="2" id="KW-1185">Reference proteome</keyword>
<name>A0A9N7V3D8_PLEPL</name>
<evidence type="ECO:0000313" key="1">
    <source>
        <dbReference type="EMBL" id="CAB1442103.1"/>
    </source>
</evidence>
<gene>
    <name evidence="1" type="ORF">PLEPLA_LOCUS29806</name>
</gene>